<dbReference type="AlphaFoldDB" id="U5DJC2"/>
<proteinExistence type="predicted"/>
<evidence type="ECO:0000313" key="2">
    <source>
        <dbReference type="EMBL" id="ERN41027.1"/>
    </source>
</evidence>
<dbReference type="EMBL" id="ASSJ01000057">
    <property type="protein sequence ID" value="ERN41027.1"/>
    <property type="molecule type" value="Genomic_DNA"/>
</dbReference>
<reference evidence="2 3" key="1">
    <citation type="submission" date="2013-05" db="EMBL/GenBank/DDBJ databases">
        <title>Draft genome sequence of Rubidibacter lacunae KORDI 51-2.</title>
        <authorList>
            <person name="Choi D.H."/>
            <person name="Noh J.H."/>
            <person name="Kwon K.-K."/>
            <person name="Lee J.-H."/>
            <person name="Ryu J.-Y."/>
        </authorList>
    </citation>
    <scope>NUCLEOTIDE SEQUENCE [LARGE SCALE GENOMIC DNA]</scope>
    <source>
        <strain evidence="2 3">KORDI 51-2</strain>
    </source>
</reference>
<evidence type="ECO:0000313" key="3">
    <source>
        <dbReference type="Proteomes" id="UP000016960"/>
    </source>
</evidence>
<evidence type="ECO:0000256" key="1">
    <source>
        <dbReference type="SAM" id="MobiDB-lite"/>
    </source>
</evidence>
<dbReference type="Proteomes" id="UP000016960">
    <property type="component" value="Unassembled WGS sequence"/>
</dbReference>
<dbReference type="RefSeq" id="WP_022607626.1">
    <property type="nucleotide sequence ID" value="NZ_ASSJ01000057.1"/>
</dbReference>
<keyword evidence="3" id="KW-1185">Reference proteome</keyword>
<protein>
    <submittedName>
        <fullName evidence="2">Uncharacterized protein</fullName>
    </submittedName>
</protein>
<name>U5DJC2_9CHRO</name>
<dbReference type="InParanoid" id="U5DJC2"/>
<feature type="region of interest" description="Disordered" evidence="1">
    <location>
        <begin position="58"/>
        <end position="77"/>
    </location>
</feature>
<comment type="caution">
    <text evidence="2">The sequence shown here is derived from an EMBL/GenBank/DDBJ whole genome shotgun (WGS) entry which is preliminary data.</text>
</comment>
<organism evidence="2 3">
    <name type="scientific">Rubidibacter lacunae KORDI 51-2</name>
    <dbReference type="NCBI Taxonomy" id="582515"/>
    <lineage>
        <taxon>Bacteria</taxon>
        <taxon>Bacillati</taxon>
        <taxon>Cyanobacteriota</taxon>
        <taxon>Cyanophyceae</taxon>
        <taxon>Oscillatoriophycideae</taxon>
        <taxon>Chroococcales</taxon>
        <taxon>Aphanothecaceae</taxon>
        <taxon>Rubidibacter</taxon>
    </lineage>
</organism>
<sequence length="102" mass="11385">MLLIKAEDGWYLQLQRREIVLATCRANPFDSLPGKEYCEIRPVDVLRDDDYGTYECIGPIPHDTPTKDDPKASDASGEIAERRAQAILVAIVQAYVSGAKVY</sequence>
<accession>U5DJC2</accession>
<gene>
    <name evidence="2" type="ORF">KR51_00024170</name>
</gene>